<proteinExistence type="predicted"/>
<dbReference type="PROSITE" id="PS50011">
    <property type="entry name" value="PROTEIN_KINASE_DOM"/>
    <property type="match status" value="1"/>
</dbReference>
<accession>A0AAV2T8P4</accession>
<evidence type="ECO:0000313" key="6">
    <source>
        <dbReference type="Proteomes" id="UP001497525"/>
    </source>
</evidence>
<keyword evidence="3" id="KW-0472">Membrane</keyword>
<evidence type="ECO:0000259" key="4">
    <source>
        <dbReference type="PROSITE" id="PS50011"/>
    </source>
</evidence>
<organism evidence="5 6">
    <name type="scientific">Calicophoron daubneyi</name>
    <name type="common">Rumen fluke</name>
    <name type="synonym">Paramphistomum daubneyi</name>
    <dbReference type="NCBI Taxonomy" id="300641"/>
    <lineage>
        <taxon>Eukaryota</taxon>
        <taxon>Metazoa</taxon>
        <taxon>Spiralia</taxon>
        <taxon>Lophotrochozoa</taxon>
        <taxon>Platyhelminthes</taxon>
        <taxon>Trematoda</taxon>
        <taxon>Digenea</taxon>
        <taxon>Plagiorchiida</taxon>
        <taxon>Pronocephalata</taxon>
        <taxon>Paramphistomoidea</taxon>
        <taxon>Paramphistomidae</taxon>
        <taxon>Calicophoron</taxon>
    </lineage>
</organism>
<protein>
    <recommendedName>
        <fullName evidence="4">Protein kinase domain-containing protein</fullName>
    </recommendedName>
</protein>
<keyword evidence="1" id="KW-0547">Nucleotide-binding</keyword>
<feature type="transmembrane region" description="Helical" evidence="3">
    <location>
        <begin position="573"/>
        <end position="597"/>
    </location>
</feature>
<dbReference type="GO" id="GO:0004672">
    <property type="term" value="F:protein kinase activity"/>
    <property type="evidence" value="ECO:0007669"/>
    <property type="project" value="InterPro"/>
</dbReference>
<keyword evidence="2" id="KW-0067">ATP-binding</keyword>
<sequence>MPRPHTSRIKLYKDVPEEAKRGVCCHIVNVQEFLVTLSRIRRITLCEAELQQVDFNNLECGLERINPTVVCVARTLDELGLDDALRVLLPYVSGLDREALSANITQRRSRQAVTSESSDFEAVSQFKMPTRPLNASTRSSTLATVIVRKEETAAHDELQNSSDFDHLLHILLSFETARFNTGLMRFEQGLVDPFSVVSGQVDRVSRRCTDLARQVFVCSPDDCDSTKAALTELSTLLQFRHPNITPLIAYAFNEALCQEDILVLELYTPWYTGGTLRSLLISSEIASISADRRLDILCKVAKVLAFMHSEDPYSASHGNLSSAKVLLSHEQEPVLSDFTSSVCSCGPSVLTESTDLNSELASSQSSAAGVPTTLRESMRSDCFKFATLCLEVWLHQEPEPGAWYPPDESISSLKLAERVSEQFHETGTFMVNTLTPDTVPFDGWEPDEHQALLAFAVGCLDENNRDQAMSMTQLSDIWYSSIIQEESMAHKDGGKSNKNRKNSVVGFHKDGLIFHCNCSFDEYIRPRLCFPGFSHCLKEYMQITLKKPVSSLSHSLLCFDNRLNYSIGFLLDFYYFPPILISFPNVLLVLVSACDIIQMYF</sequence>
<dbReference type="PANTHER" id="PTHR27001:SF931">
    <property type="entry name" value="OS11G0664100 PROTEIN"/>
    <property type="match status" value="1"/>
</dbReference>
<dbReference type="SUPFAM" id="SSF56112">
    <property type="entry name" value="Protein kinase-like (PK-like)"/>
    <property type="match status" value="1"/>
</dbReference>
<name>A0AAV2T8P4_CALDB</name>
<keyword evidence="3" id="KW-0812">Transmembrane</keyword>
<evidence type="ECO:0000256" key="2">
    <source>
        <dbReference type="ARBA" id="ARBA00022840"/>
    </source>
</evidence>
<comment type="caution">
    <text evidence="5">The sequence shown here is derived from an EMBL/GenBank/DDBJ whole genome shotgun (WGS) entry which is preliminary data.</text>
</comment>
<dbReference type="InterPro" id="IPR001245">
    <property type="entry name" value="Ser-Thr/Tyr_kinase_cat_dom"/>
</dbReference>
<dbReference type="EMBL" id="CAXLJL010000134">
    <property type="protein sequence ID" value="CAL5132768.1"/>
    <property type="molecule type" value="Genomic_DNA"/>
</dbReference>
<dbReference type="Pfam" id="PF07714">
    <property type="entry name" value="PK_Tyr_Ser-Thr"/>
    <property type="match status" value="1"/>
</dbReference>
<dbReference type="PANTHER" id="PTHR27001">
    <property type="entry name" value="OS01G0253100 PROTEIN"/>
    <property type="match status" value="1"/>
</dbReference>
<dbReference type="InterPro" id="IPR011009">
    <property type="entry name" value="Kinase-like_dom_sf"/>
</dbReference>
<keyword evidence="3" id="KW-1133">Transmembrane helix</keyword>
<reference evidence="5" key="1">
    <citation type="submission" date="2024-06" db="EMBL/GenBank/DDBJ databases">
        <authorList>
            <person name="Liu X."/>
            <person name="Lenzi L."/>
            <person name="Haldenby T S."/>
            <person name="Uol C."/>
        </authorList>
    </citation>
    <scope>NUCLEOTIDE SEQUENCE</scope>
</reference>
<feature type="domain" description="Protein kinase" evidence="4">
    <location>
        <begin position="168"/>
        <end position="479"/>
    </location>
</feature>
<gene>
    <name evidence="5" type="ORF">CDAUBV1_LOCUS5608</name>
</gene>
<evidence type="ECO:0000256" key="3">
    <source>
        <dbReference type="SAM" id="Phobius"/>
    </source>
</evidence>
<dbReference type="Proteomes" id="UP001497525">
    <property type="component" value="Unassembled WGS sequence"/>
</dbReference>
<dbReference type="InterPro" id="IPR000719">
    <property type="entry name" value="Prot_kinase_dom"/>
</dbReference>
<dbReference type="GO" id="GO:0005524">
    <property type="term" value="F:ATP binding"/>
    <property type="evidence" value="ECO:0007669"/>
    <property type="project" value="UniProtKB-KW"/>
</dbReference>
<evidence type="ECO:0000256" key="1">
    <source>
        <dbReference type="ARBA" id="ARBA00022741"/>
    </source>
</evidence>
<dbReference type="Gene3D" id="1.10.510.10">
    <property type="entry name" value="Transferase(Phosphotransferase) domain 1"/>
    <property type="match status" value="1"/>
</dbReference>
<dbReference type="AlphaFoldDB" id="A0AAV2T8P4"/>
<evidence type="ECO:0000313" key="5">
    <source>
        <dbReference type="EMBL" id="CAL5132768.1"/>
    </source>
</evidence>
<dbReference type="GO" id="GO:0005886">
    <property type="term" value="C:plasma membrane"/>
    <property type="evidence" value="ECO:0007669"/>
    <property type="project" value="TreeGrafter"/>
</dbReference>